<name>A0ABR0PR93_GOSAR</name>
<dbReference type="Proteomes" id="UP001358586">
    <property type="component" value="Chromosome 6"/>
</dbReference>
<evidence type="ECO:0000313" key="2">
    <source>
        <dbReference type="EMBL" id="KAK5826765.1"/>
    </source>
</evidence>
<proteinExistence type="predicted"/>
<feature type="region of interest" description="Disordered" evidence="1">
    <location>
        <begin position="1"/>
        <end position="24"/>
    </location>
</feature>
<accession>A0ABR0PR93</accession>
<sequence>MDHLTWHSSYDGERTATQQRGDSMAMQQMHEAKAMEKMGCDERCEGDGGDGLRCTGRRRWRRWVVMHREIWGKTCRFGEFGDF</sequence>
<feature type="compositionally biased region" description="Basic and acidic residues" evidence="1">
    <location>
        <begin position="1"/>
        <end position="14"/>
    </location>
</feature>
<evidence type="ECO:0000256" key="1">
    <source>
        <dbReference type="SAM" id="MobiDB-lite"/>
    </source>
</evidence>
<reference evidence="2 3" key="1">
    <citation type="submission" date="2023-03" db="EMBL/GenBank/DDBJ databases">
        <title>WGS of Gossypium arboreum.</title>
        <authorList>
            <person name="Yu D."/>
        </authorList>
    </citation>
    <scope>NUCLEOTIDE SEQUENCE [LARGE SCALE GENOMIC DNA]</scope>
    <source>
        <tissue evidence="2">Leaf</tissue>
    </source>
</reference>
<keyword evidence="3" id="KW-1185">Reference proteome</keyword>
<organism evidence="2 3">
    <name type="scientific">Gossypium arboreum</name>
    <name type="common">Tree cotton</name>
    <name type="synonym">Gossypium nanking</name>
    <dbReference type="NCBI Taxonomy" id="29729"/>
    <lineage>
        <taxon>Eukaryota</taxon>
        <taxon>Viridiplantae</taxon>
        <taxon>Streptophyta</taxon>
        <taxon>Embryophyta</taxon>
        <taxon>Tracheophyta</taxon>
        <taxon>Spermatophyta</taxon>
        <taxon>Magnoliopsida</taxon>
        <taxon>eudicotyledons</taxon>
        <taxon>Gunneridae</taxon>
        <taxon>Pentapetalae</taxon>
        <taxon>rosids</taxon>
        <taxon>malvids</taxon>
        <taxon>Malvales</taxon>
        <taxon>Malvaceae</taxon>
        <taxon>Malvoideae</taxon>
        <taxon>Gossypium</taxon>
    </lineage>
</organism>
<gene>
    <name evidence="2" type="ORF">PVK06_021696</name>
</gene>
<comment type="caution">
    <text evidence="2">The sequence shown here is derived from an EMBL/GenBank/DDBJ whole genome shotgun (WGS) entry which is preliminary data.</text>
</comment>
<protein>
    <submittedName>
        <fullName evidence="2">Uncharacterized protein</fullName>
    </submittedName>
</protein>
<evidence type="ECO:0000313" key="3">
    <source>
        <dbReference type="Proteomes" id="UP001358586"/>
    </source>
</evidence>
<dbReference type="EMBL" id="JARKNE010000006">
    <property type="protein sequence ID" value="KAK5826765.1"/>
    <property type="molecule type" value="Genomic_DNA"/>
</dbReference>